<evidence type="ECO:0000313" key="1">
    <source>
        <dbReference type="EMBL" id="CAD0360265.1"/>
    </source>
</evidence>
<dbReference type="Proteomes" id="UP000587508">
    <property type="component" value="Unassembled WGS sequence"/>
</dbReference>
<evidence type="ECO:0000313" key="2">
    <source>
        <dbReference type="Proteomes" id="UP000587508"/>
    </source>
</evidence>
<accession>A0A6V7FAL6</accession>
<gene>
    <name evidence="1" type="ORF">CFBP7900_31900</name>
</gene>
<comment type="caution">
    <text evidence="1">The sequence shown here is derived from an EMBL/GenBank/DDBJ whole genome shotgun (WGS) entry which is preliminary data.</text>
</comment>
<sequence>MNASVAERLIFGLAAGLLPAHRRGTRRKYVHVGSYAASVPRKVPRR</sequence>
<dbReference type="EMBL" id="CAJDKC010000004">
    <property type="protein sequence ID" value="CAD0360265.1"/>
    <property type="molecule type" value="Genomic_DNA"/>
</dbReference>
<organism evidence="1 2">
    <name type="scientific">Xanthomonas hortorum pv. carotae</name>
    <dbReference type="NCBI Taxonomy" id="487904"/>
    <lineage>
        <taxon>Bacteria</taxon>
        <taxon>Pseudomonadati</taxon>
        <taxon>Pseudomonadota</taxon>
        <taxon>Gammaproteobacteria</taxon>
        <taxon>Lysobacterales</taxon>
        <taxon>Lysobacteraceae</taxon>
        <taxon>Xanthomonas</taxon>
    </lineage>
</organism>
<dbReference type="EMBL" id="CAJDKC010000004">
    <property type="protein sequence ID" value="CAD0360263.1"/>
    <property type="molecule type" value="Genomic_DNA"/>
</dbReference>
<protein>
    <submittedName>
        <fullName evidence="1">Uncharacterized protein</fullName>
    </submittedName>
</protein>
<name>A0A6V7FAL6_9XANT</name>
<proteinExistence type="predicted"/>
<dbReference type="AlphaFoldDB" id="A0A6V7FAL6"/>
<reference evidence="1 2" key="1">
    <citation type="submission" date="2020-07" db="EMBL/GenBank/DDBJ databases">
        <authorList>
            <person name="Pothier F. J."/>
        </authorList>
    </citation>
    <scope>NUCLEOTIDE SEQUENCE [LARGE SCALE GENOMIC DNA]</scope>
    <source>
        <strain evidence="1 2">CFBP 7900</strain>
    </source>
</reference>